<reference evidence="1 2" key="1">
    <citation type="submission" date="2020-05" db="EMBL/GenBank/DDBJ databases">
        <title>Genome Sequencing of Type Strains.</title>
        <authorList>
            <person name="Lemaire J.F."/>
            <person name="Inderbitzin P."/>
            <person name="Gregorio O.A."/>
            <person name="Collins S.B."/>
            <person name="Wespe N."/>
            <person name="Knight-Connoni V."/>
        </authorList>
    </citation>
    <scope>NUCLEOTIDE SEQUENCE [LARGE SCALE GENOMIC DNA]</scope>
    <source>
        <strain evidence="1 2">DSM 19942</strain>
    </source>
</reference>
<dbReference type="GeneID" id="97133608"/>
<evidence type="ECO:0000313" key="1">
    <source>
        <dbReference type="EMBL" id="NUU56942.1"/>
    </source>
</evidence>
<dbReference type="EMBL" id="JABMCC010000117">
    <property type="protein sequence ID" value="NUU56942.1"/>
    <property type="molecule type" value="Genomic_DNA"/>
</dbReference>
<organism evidence="1 2">
    <name type="scientific">Paenibacillus taichungensis</name>
    <dbReference type="NCBI Taxonomy" id="484184"/>
    <lineage>
        <taxon>Bacteria</taxon>
        <taxon>Bacillati</taxon>
        <taxon>Bacillota</taxon>
        <taxon>Bacilli</taxon>
        <taxon>Bacillales</taxon>
        <taxon>Paenibacillaceae</taxon>
        <taxon>Paenibacillus</taxon>
    </lineage>
</organism>
<evidence type="ECO:0000313" key="2">
    <source>
        <dbReference type="Proteomes" id="UP000577724"/>
    </source>
</evidence>
<keyword evidence="2" id="KW-1185">Reference proteome</keyword>
<dbReference type="Proteomes" id="UP000577724">
    <property type="component" value="Unassembled WGS sequence"/>
</dbReference>
<protein>
    <submittedName>
        <fullName evidence="1">Uncharacterized protein</fullName>
    </submittedName>
</protein>
<sequence>MYQSTNGNQHLVGQSGVQWTANSVAGSATKRMQLNRHVRKVKNGNFHITPLPAYQDAIGELSIQDMRFNNAITLILKVPLELLVMRYP</sequence>
<dbReference type="RefSeq" id="WP_099853771.1">
    <property type="nucleotide sequence ID" value="NZ_CBCRYD010000048.1"/>
</dbReference>
<name>A0ABX2MT50_9BACL</name>
<proteinExistence type="predicted"/>
<gene>
    <name evidence="1" type="ORF">HP548_22945</name>
</gene>
<accession>A0ABX2MT50</accession>
<comment type="caution">
    <text evidence="1">The sequence shown here is derived from an EMBL/GenBank/DDBJ whole genome shotgun (WGS) entry which is preliminary data.</text>
</comment>